<proteinExistence type="predicted"/>
<dbReference type="EMBL" id="JADOUA010000001">
    <property type="protein sequence ID" value="MBG6091673.1"/>
    <property type="molecule type" value="Genomic_DNA"/>
</dbReference>
<reference evidence="2" key="1">
    <citation type="submission" date="2020-11" db="EMBL/GenBank/DDBJ databases">
        <title>Sequencing the genomes of 1000 actinobacteria strains.</title>
        <authorList>
            <person name="Klenk H.-P."/>
        </authorList>
    </citation>
    <scope>NUCLEOTIDE SEQUENCE</scope>
    <source>
        <strain evidence="2">DSM 43175</strain>
    </source>
</reference>
<organism evidence="2 3">
    <name type="scientific">Actinomadura viridis</name>
    <dbReference type="NCBI Taxonomy" id="58110"/>
    <lineage>
        <taxon>Bacteria</taxon>
        <taxon>Bacillati</taxon>
        <taxon>Actinomycetota</taxon>
        <taxon>Actinomycetes</taxon>
        <taxon>Streptosporangiales</taxon>
        <taxon>Thermomonosporaceae</taxon>
        <taxon>Actinomadura</taxon>
    </lineage>
</organism>
<name>A0A931DS32_9ACTN</name>
<evidence type="ECO:0000313" key="3">
    <source>
        <dbReference type="Proteomes" id="UP000614047"/>
    </source>
</evidence>
<dbReference type="Proteomes" id="UP000614047">
    <property type="component" value="Unassembled WGS sequence"/>
</dbReference>
<keyword evidence="3" id="KW-1185">Reference proteome</keyword>
<evidence type="ECO:0000313" key="2">
    <source>
        <dbReference type="EMBL" id="MBG6091673.1"/>
    </source>
</evidence>
<dbReference type="RefSeq" id="WP_197013957.1">
    <property type="nucleotide sequence ID" value="NZ_BAABES010000002.1"/>
</dbReference>
<keyword evidence="1" id="KW-1133">Transmembrane helix</keyword>
<evidence type="ECO:0000256" key="1">
    <source>
        <dbReference type="SAM" id="Phobius"/>
    </source>
</evidence>
<comment type="caution">
    <text evidence="2">The sequence shown here is derived from an EMBL/GenBank/DDBJ whole genome shotgun (WGS) entry which is preliminary data.</text>
</comment>
<protein>
    <submittedName>
        <fullName evidence="2">Uncharacterized protein</fullName>
    </submittedName>
</protein>
<keyword evidence="1" id="KW-0472">Membrane</keyword>
<dbReference type="AlphaFoldDB" id="A0A931DS32"/>
<keyword evidence="1" id="KW-0812">Transmembrane</keyword>
<gene>
    <name evidence="2" type="ORF">IW256_005786</name>
</gene>
<accession>A0A931DS32</accession>
<sequence length="515" mass="54999">MSGTAAGLLSRVGPDLYRENPFRVAGLGVDATARDIRRRSEELQVKARLGTDPDPSSPLLPLVPPPDLAAAREAMQRLRDPVARLQDELFWFWPAPDGDPDEGLDALRAGAPDRAERVWGRAGSGPAAAVARHNLAVLLHARALDADGLPATGRDLWRRALTAWSAVLDDAAFWDLVTERARRAADPRLGSGTARDLRDRLPAALLSVSARLAVRVAREDGGADAAWHADLMTRCGFPDALVTTALRDAAGTDTSRLRSLGEAALAKATAEPSRGAEQAARVLDQAAPGLAGLEAVLPPGDSLLQGIQDEVAAHAMRCAVLYVNETGDFPAALPLLERALDTAATEANRAHVERNLATVRQNLVHTTCWFCKERPSEDGAVHEQPMHGEVQRRVVARGYNARQIQTTWRKTVVRVPRCAPCAETGHRRTRNVWGVGCTTNIVVLVLGIWMLTAGMVAGGIVLLVLDLVGFFTVAGLAGNNGLSPGQLASLREFPPIKEQLAAGWAFGEKPPDAGG</sequence>
<feature type="transmembrane region" description="Helical" evidence="1">
    <location>
        <begin position="432"/>
        <end position="451"/>
    </location>
</feature>
<feature type="transmembrane region" description="Helical" evidence="1">
    <location>
        <begin position="457"/>
        <end position="477"/>
    </location>
</feature>